<protein>
    <submittedName>
        <fullName evidence="2">Magnesium-transporting ATPase (P-type)</fullName>
    </submittedName>
</protein>
<evidence type="ECO:0000313" key="3">
    <source>
        <dbReference type="Proteomes" id="UP000537141"/>
    </source>
</evidence>
<gene>
    <name evidence="2" type="ORF">HNQ55_003114</name>
</gene>
<sequence>MNNNTAIPSWYKTVAIIAVIWNIMGVIAFSGHVMMSPEAIATLPAAEQELYQNIPVWVTIAFAIAVFAGLLGSIALLLRKPLALPLLISSLVGIIIQDTYSFLFTNTIKIYGNSVLIMPSVVIVIAVFLIWLANKAKNNHWLDH</sequence>
<keyword evidence="3" id="KW-1185">Reference proteome</keyword>
<name>A0A7X0NJR3_9GAMM</name>
<accession>A0A7X0NJR3</accession>
<dbReference type="AlphaFoldDB" id="A0A7X0NJR3"/>
<feature type="transmembrane region" description="Helical" evidence="1">
    <location>
        <begin position="84"/>
        <end position="104"/>
    </location>
</feature>
<feature type="transmembrane region" description="Helical" evidence="1">
    <location>
        <begin position="12"/>
        <end position="34"/>
    </location>
</feature>
<reference evidence="2 3" key="1">
    <citation type="submission" date="2020-08" db="EMBL/GenBank/DDBJ databases">
        <title>Genomic Encyclopedia of Type Strains, Phase IV (KMG-IV): sequencing the most valuable type-strain genomes for metagenomic binning, comparative biology and taxonomic classification.</title>
        <authorList>
            <person name="Goeker M."/>
        </authorList>
    </citation>
    <scope>NUCLEOTIDE SEQUENCE [LARGE SCALE GENOMIC DNA]</scope>
    <source>
        <strain evidence="2 3">DSM 26287</strain>
    </source>
</reference>
<proteinExistence type="predicted"/>
<keyword evidence="1" id="KW-1133">Transmembrane helix</keyword>
<keyword evidence="1" id="KW-0472">Membrane</keyword>
<feature type="transmembrane region" description="Helical" evidence="1">
    <location>
        <begin position="54"/>
        <end position="77"/>
    </location>
</feature>
<organism evidence="2 3">
    <name type="scientific">Thalassotalea piscium</name>
    <dbReference type="NCBI Taxonomy" id="1230533"/>
    <lineage>
        <taxon>Bacteria</taxon>
        <taxon>Pseudomonadati</taxon>
        <taxon>Pseudomonadota</taxon>
        <taxon>Gammaproteobacteria</taxon>
        <taxon>Alteromonadales</taxon>
        <taxon>Colwelliaceae</taxon>
        <taxon>Thalassotalea</taxon>
    </lineage>
</organism>
<feature type="transmembrane region" description="Helical" evidence="1">
    <location>
        <begin position="110"/>
        <end position="132"/>
    </location>
</feature>
<dbReference type="Proteomes" id="UP000537141">
    <property type="component" value="Unassembled WGS sequence"/>
</dbReference>
<evidence type="ECO:0000313" key="2">
    <source>
        <dbReference type="EMBL" id="MBB6544581.1"/>
    </source>
</evidence>
<dbReference type="EMBL" id="JACHHU010000032">
    <property type="protein sequence ID" value="MBB6544581.1"/>
    <property type="molecule type" value="Genomic_DNA"/>
</dbReference>
<comment type="caution">
    <text evidence="2">The sequence shown here is derived from an EMBL/GenBank/DDBJ whole genome shotgun (WGS) entry which is preliminary data.</text>
</comment>
<dbReference type="RefSeq" id="WP_184425824.1">
    <property type="nucleotide sequence ID" value="NZ_AP027362.1"/>
</dbReference>
<keyword evidence="1" id="KW-0812">Transmembrane</keyword>
<evidence type="ECO:0000256" key="1">
    <source>
        <dbReference type="SAM" id="Phobius"/>
    </source>
</evidence>